<dbReference type="EMBL" id="CP104562">
    <property type="protein sequence ID" value="UXH77223.1"/>
    <property type="molecule type" value="Genomic_DNA"/>
</dbReference>
<dbReference type="SUPFAM" id="SSF53335">
    <property type="entry name" value="S-adenosyl-L-methionine-dependent methyltransferases"/>
    <property type="match status" value="1"/>
</dbReference>
<organism evidence="5 6">
    <name type="scientific">Roseateles amylovorans</name>
    <dbReference type="NCBI Taxonomy" id="2978473"/>
    <lineage>
        <taxon>Bacteria</taxon>
        <taxon>Pseudomonadati</taxon>
        <taxon>Pseudomonadota</taxon>
        <taxon>Betaproteobacteria</taxon>
        <taxon>Burkholderiales</taxon>
        <taxon>Sphaerotilaceae</taxon>
        <taxon>Roseateles</taxon>
    </lineage>
</organism>
<dbReference type="PANTHER" id="PTHR43464:SF19">
    <property type="entry name" value="UBIQUINONE BIOSYNTHESIS O-METHYLTRANSFERASE, MITOCHONDRIAL"/>
    <property type="match status" value="1"/>
</dbReference>
<evidence type="ECO:0000256" key="1">
    <source>
        <dbReference type="ARBA" id="ARBA00022603"/>
    </source>
</evidence>
<evidence type="ECO:0000313" key="5">
    <source>
        <dbReference type="EMBL" id="UXH77223.1"/>
    </source>
</evidence>
<dbReference type="GO" id="GO:0008168">
    <property type="term" value="F:methyltransferase activity"/>
    <property type="evidence" value="ECO:0007669"/>
    <property type="project" value="UniProtKB-KW"/>
</dbReference>
<protein>
    <submittedName>
        <fullName evidence="5">Class I SAM-dependent methyltransferase</fullName>
    </submittedName>
</protein>
<keyword evidence="1 5" id="KW-0489">Methyltransferase</keyword>
<proteinExistence type="predicted"/>
<name>A0ABY6B108_9BURK</name>
<dbReference type="InterPro" id="IPR029063">
    <property type="entry name" value="SAM-dependent_MTases_sf"/>
</dbReference>
<evidence type="ECO:0000256" key="2">
    <source>
        <dbReference type="ARBA" id="ARBA00022679"/>
    </source>
</evidence>
<gene>
    <name evidence="5" type="ORF">N4261_19730</name>
</gene>
<dbReference type="Gene3D" id="3.40.50.150">
    <property type="entry name" value="Vaccinia Virus protein VP39"/>
    <property type="match status" value="1"/>
</dbReference>
<dbReference type="PANTHER" id="PTHR43464">
    <property type="entry name" value="METHYLTRANSFERASE"/>
    <property type="match status" value="1"/>
</dbReference>
<dbReference type="CDD" id="cd02440">
    <property type="entry name" value="AdoMet_MTases"/>
    <property type="match status" value="1"/>
</dbReference>
<evidence type="ECO:0000259" key="4">
    <source>
        <dbReference type="Pfam" id="PF13649"/>
    </source>
</evidence>
<feature type="domain" description="Methyltransferase" evidence="4">
    <location>
        <begin position="46"/>
        <end position="133"/>
    </location>
</feature>
<dbReference type="Proteomes" id="UP001064933">
    <property type="component" value="Chromosome"/>
</dbReference>
<keyword evidence="3" id="KW-0949">S-adenosyl-L-methionine</keyword>
<sequence>MAAWVFEGSGPGAQTKDGCSVEVYRRSRYAGELEEIRPHLPSGAAVLELGCGTGLLTHRLLEFGCQVTGVDNSAEMLAHVSDRVRRIHADIEGLTLPERFDVVLLPSGLINHADPTVRGAFLAAARRHVAPDGHLIVNCHDAAWLRTAEVGTVGQTASLKLALTEVSRTTVDGEDRVHMVLRYTMDSESWTHAFWATPLDESAVKALLLANGFQRMEALDERRRWFAVRPG</sequence>
<reference evidence="5" key="1">
    <citation type="submission" date="2022-10" db="EMBL/GenBank/DDBJ databases">
        <title>Characterization and whole genome sequencing of a new Roseateles species, isolated from fresh water.</title>
        <authorList>
            <person name="Guliayeva D.Y."/>
            <person name="Akhremchuk A.E."/>
            <person name="Sikolenko M.A."/>
            <person name="Valentovich L.N."/>
            <person name="Sidarenka A.V."/>
        </authorList>
    </citation>
    <scope>NUCLEOTIDE SEQUENCE</scope>
    <source>
        <strain evidence="5">BIM B-1768</strain>
    </source>
</reference>
<evidence type="ECO:0000256" key="3">
    <source>
        <dbReference type="ARBA" id="ARBA00022691"/>
    </source>
</evidence>
<dbReference type="GO" id="GO:0032259">
    <property type="term" value="P:methylation"/>
    <property type="evidence" value="ECO:0007669"/>
    <property type="project" value="UniProtKB-KW"/>
</dbReference>
<accession>A0ABY6B108</accession>
<keyword evidence="6" id="KW-1185">Reference proteome</keyword>
<keyword evidence="2" id="KW-0808">Transferase</keyword>
<dbReference type="InterPro" id="IPR041698">
    <property type="entry name" value="Methyltransf_25"/>
</dbReference>
<dbReference type="RefSeq" id="WP_261756965.1">
    <property type="nucleotide sequence ID" value="NZ_CP104562.2"/>
</dbReference>
<evidence type="ECO:0000313" key="6">
    <source>
        <dbReference type="Proteomes" id="UP001064933"/>
    </source>
</evidence>
<dbReference type="Pfam" id="PF13649">
    <property type="entry name" value="Methyltransf_25"/>
    <property type="match status" value="1"/>
</dbReference>